<evidence type="ECO:0000256" key="2">
    <source>
        <dbReference type="ARBA" id="ARBA00008770"/>
    </source>
</evidence>
<dbReference type="NCBIfam" id="TIGR01484">
    <property type="entry name" value="HAD-SF-IIB"/>
    <property type="match status" value="1"/>
</dbReference>
<evidence type="ECO:0000256" key="3">
    <source>
        <dbReference type="ARBA" id="ARBA00022801"/>
    </source>
</evidence>
<sequence>MPSHQLPDLPPPDRLAILLDFDGTLVDIAPAPDKVVVPDGLRDALSVLRVACGDALAVITGRPIAQIDHFLPDLPYAVAGEHGSAIRHAPGEAVDHVVLPELPEEWLDRAEAMVAGWSGAHVERKQSGFVLHFRAVPEAGEPLRAALEDMIAPRAADFHILSSKMAWELRPVGSDKGSALEAVMARPPFAGRVPLFIGDDVTDRDAIEAAERAGGIGLMVPERFGEPADVRAWLGELA</sequence>
<accession>A0A850P1V4</accession>
<reference evidence="5 6" key="1">
    <citation type="submission" date="2020-06" db="EMBL/GenBank/DDBJ databases">
        <title>Description of novel acetic acid bacteria.</title>
        <authorList>
            <person name="Sombolestani A."/>
        </authorList>
    </citation>
    <scope>NUCLEOTIDE SEQUENCE [LARGE SCALE GENOMIC DNA]</scope>
    <source>
        <strain evidence="5 6">LMG 26838</strain>
    </source>
</reference>
<feature type="non-terminal residue" evidence="5">
    <location>
        <position position="238"/>
    </location>
</feature>
<dbReference type="AlphaFoldDB" id="A0A850P1V4"/>
<dbReference type="GO" id="GO:0046872">
    <property type="term" value="F:metal ion binding"/>
    <property type="evidence" value="ECO:0007669"/>
    <property type="project" value="UniProtKB-KW"/>
</dbReference>
<comment type="cofactor">
    <cofactor evidence="4">
        <name>Mg(2+)</name>
        <dbReference type="ChEBI" id="CHEBI:18420"/>
    </cofactor>
</comment>
<dbReference type="InterPro" id="IPR036412">
    <property type="entry name" value="HAD-like_sf"/>
</dbReference>
<dbReference type="EC" id="3.1.3.12" evidence="4"/>
<name>A0A850P1V4_9PROT</name>
<organism evidence="5 6">
    <name type="scientific">Endobacter medicaginis</name>
    <dbReference type="NCBI Taxonomy" id="1181271"/>
    <lineage>
        <taxon>Bacteria</taxon>
        <taxon>Pseudomonadati</taxon>
        <taxon>Pseudomonadota</taxon>
        <taxon>Alphaproteobacteria</taxon>
        <taxon>Acetobacterales</taxon>
        <taxon>Acetobacteraceae</taxon>
        <taxon>Endobacter</taxon>
    </lineage>
</organism>
<protein>
    <recommendedName>
        <fullName evidence="4">Trehalose 6-phosphate phosphatase</fullName>
        <ecNumber evidence="4">3.1.3.12</ecNumber>
    </recommendedName>
</protein>
<dbReference type="InterPro" id="IPR023214">
    <property type="entry name" value="HAD_sf"/>
</dbReference>
<comment type="catalytic activity">
    <reaction evidence="4">
        <text>alpha,alpha-trehalose 6-phosphate + H2O = alpha,alpha-trehalose + phosphate</text>
        <dbReference type="Rhea" id="RHEA:23420"/>
        <dbReference type="ChEBI" id="CHEBI:15377"/>
        <dbReference type="ChEBI" id="CHEBI:16551"/>
        <dbReference type="ChEBI" id="CHEBI:43474"/>
        <dbReference type="ChEBI" id="CHEBI:58429"/>
        <dbReference type="EC" id="3.1.3.12"/>
    </reaction>
</comment>
<dbReference type="PANTHER" id="PTHR43768:SF3">
    <property type="entry name" value="TREHALOSE 6-PHOSPHATE PHOSPHATASE"/>
    <property type="match status" value="1"/>
</dbReference>
<keyword evidence="4" id="KW-0460">Magnesium</keyword>
<evidence type="ECO:0000256" key="1">
    <source>
        <dbReference type="ARBA" id="ARBA00005199"/>
    </source>
</evidence>
<proteinExistence type="inferred from homology"/>
<dbReference type="GO" id="GO:0004805">
    <property type="term" value="F:trehalose-phosphatase activity"/>
    <property type="evidence" value="ECO:0007669"/>
    <property type="project" value="UniProtKB-EC"/>
</dbReference>
<dbReference type="Pfam" id="PF02358">
    <property type="entry name" value="Trehalose_PPase"/>
    <property type="match status" value="1"/>
</dbReference>
<comment type="similarity">
    <text evidence="2 4">Belongs to the trehalose phosphatase family.</text>
</comment>
<dbReference type="UniPathway" id="UPA00299"/>
<dbReference type="Gene3D" id="3.40.50.1000">
    <property type="entry name" value="HAD superfamily/HAD-like"/>
    <property type="match status" value="1"/>
</dbReference>
<gene>
    <name evidence="5" type="primary">otsB</name>
    <name evidence="5" type="ORF">HUK83_17115</name>
</gene>
<evidence type="ECO:0000313" key="6">
    <source>
        <dbReference type="Proteomes" id="UP000565205"/>
    </source>
</evidence>
<comment type="caution">
    <text evidence="5">The sequence shown here is derived from an EMBL/GenBank/DDBJ whole genome shotgun (WGS) entry which is preliminary data.</text>
</comment>
<comment type="pathway">
    <text evidence="1 4">Glycan biosynthesis; trehalose biosynthesis.</text>
</comment>
<dbReference type="EMBL" id="JABXXQ010000614">
    <property type="protein sequence ID" value="NVN32047.1"/>
    <property type="molecule type" value="Genomic_DNA"/>
</dbReference>
<dbReference type="GO" id="GO:0005992">
    <property type="term" value="P:trehalose biosynthetic process"/>
    <property type="evidence" value="ECO:0007669"/>
    <property type="project" value="UniProtKB-UniPathway"/>
</dbReference>
<dbReference type="NCBIfam" id="TIGR00685">
    <property type="entry name" value="T6PP"/>
    <property type="match status" value="1"/>
</dbReference>
<dbReference type="RefSeq" id="WP_176626736.1">
    <property type="nucleotide sequence ID" value="NZ_JABXXQ010000614.1"/>
</dbReference>
<dbReference type="InterPro" id="IPR006379">
    <property type="entry name" value="HAD-SF_hydro_IIB"/>
</dbReference>
<evidence type="ECO:0000313" key="5">
    <source>
        <dbReference type="EMBL" id="NVN32047.1"/>
    </source>
</evidence>
<keyword evidence="3 4" id="KW-0378">Hydrolase</keyword>
<dbReference type="Gene3D" id="3.30.70.1020">
    <property type="entry name" value="Trehalose-6-phosphate phosphatase related protein, domain 2"/>
    <property type="match status" value="1"/>
</dbReference>
<dbReference type="SUPFAM" id="SSF56784">
    <property type="entry name" value="HAD-like"/>
    <property type="match status" value="1"/>
</dbReference>
<keyword evidence="4" id="KW-0479">Metal-binding</keyword>
<dbReference type="InterPro" id="IPR044651">
    <property type="entry name" value="OTSB-like"/>
</dbReference>
<dbReference type="Proteomes" id="UP000565205">
    <property type="component" value="Unassembled WGS sequence"/>
</dbReference>
<evidence type="ECO:0000256" key="4">
    <source>
        <dbReference type="RuleBase" id="RU361117"/>
    </source>
</evidence>
<comment type="function">
    <text evidence="4">Removes the phosphate from trehalose 6-phosphate to produce free trehalose.</text>
</comment>
<dbReference type="PANTHER" id="PTHR43768">
    <property type="entry name" value="TREHALOSE 6-PHOSPHATE PHOSPHATASE"/>
    <property type="match status" value="1"/>
</dbReference>
<dbReference type="InterPro" id="IPR003337">
    <property type="entry name" value="Trehalose_PPase"/>
</dbReference>